<dbReference type="SMART" id="SM00388">
    <property type="entry name" value="HisKA"/>
    <property type="match status" value="1"/>
</dbReference>
<dbReference type="SMART" id="SM00086">
    <property type="entry name" value="PAC"/>
    <property type="match status" value="3"/>
</dbReference>
<dbReference type="InterPro" id="IPR000700">
    <property type="entry name" value="PAS-assoc_C"/>
</dbReference>
<feature type="domain" description="PAC" evidence="10">
    <location>
        <begin position="87"/>
        <end position="139"/>
    </location>
</feature>
<dbReference type="SUPFAM" id="SSF55874">
    <property type="entry name" value="ATPase domain of HSP90 chaperone/DNA topoisomerase II/histidine kinase"/>
    <property type="match status" value="1"/>
</dbReference>
<organism evidence="11 12">
    <name type="scientific">Myxococcus llanfairpwllgwyngyllgogerychwyrndrobwllllantysiliogogogochensis</name>
    <dbReference type="NCBI Taxonomy" id="2590453"/>
    <lineage>
        <taxon>Bacteria</taxon>
        <taxon>Pseudomonadati</taxon>
        <taxon>Myxococcota</taxon>
        <taxon>Myxococcia</taxon>
        <taxon>Myxococcales</taxon>
        <taxon>Cystobacterineae</taxon>
        <taxon>Myxococcaceae</taxon>
        <taxon>Myxococcus</taxon>
    </lineage>
</organism>
<keyword evidence="5" id="KW-0418">Kinase</keyword>
<dbReference type="InterPro" id="IPR005467">
    <property type="entry name" value="His_kinase_dom"/>
</dbReference>
<feature type="modified residue" description="4-aspartylphosphate" evidence="6">
    <location>
        <position position="877"/>
    </location>
</feature>
<dbReference type="SMART" id="SM00065">
    <property type="entry name" value="GAF"/>
    <property type="match status" value="1"/>
</dbReference>
<feature type="domain" description="PAC" evidence="10">
    <location>
        <begin position="393"/>
        <end position="445"/>
    </location>
</feature>
<dbReference type="InterPro" id="IPR029016">
    <property type="entry name" value="GAF-like_dom_sf"/>
</dbReference>
<dbReference type="CDD" id="cd00156">
    <property type="entry name" value="REC"/>
    <property type="match status" value="1"/>
</dbReference>
<dbReference type="CDD" id="cd00130">
    <property type="entry name" value="PAS"/>
    <property type="match status" value="3"/>
</dbReference>
<dbReference type="PROSITE" id="PS50113">
    <property type="entry name" value="PAC"/>
    <property type="match status" value="3"/>
</dbReference>
<dbReference type="EC" id="2.7.13.3" evidence="2"/>
<dbReference type="RefSeq" id="WP_141641681.1">
    <property type="nucleotide sequence ID" value="NZ_VIFM01000020.1"/>
</dbReference>
<dbReference type="CDD" id="cd00082">
    <property type="entry name" value="HisKA"/>
    <property type="match status" value="1"/>
</dbReference>
<proteinExistence type="predicted"/>
<dbReference type="Gene3D" id="3.30.450.20">
    <property type="entry name" value="PAS domain"/>
    <property type="match status" value="3"/>
</dbReference>
<dbReference type="SMART" id="SM00448">
    <property type="entry name" value="REC"/>
    <property type="match status" value="1"/>
</dbReference>
<feature type="domain" description="PAS" evidence="9">
    <location>
        <begin position="317"/>
        <end position="385"/>
    </location>
</feature>
<dbReference type="InterPro" id="IPR001789">
    <property type="entry name" value="Sig_transdc_resp-reg_receiver"/>
</dbReference>
<evidence type="ECO:0000256" key="2">
    <source>
        <dbReference type="ARBA" id="ARBA00012438"/>
    </source>
</evidence>
<dbReference type="Gene3D" id="3.40.50.2300">
    <property type="match status" value="1"/>
</dbReference>
<dbReference type="Gene3D" id="3.30.450.40">
    <property type="match status" value="1"/>
</dbReference>
<dbReference type="InterPro" id="IPR001610">
    <property type="entry name" value="PAC"/>
</dbReference>
<dbReference type="Pfam" id="PF08448">
    <property type="entry name" value="PAS_4"/>
    <property type="match status" value="1"/>
</dbReference>
<dbReference type="InterPro" id="IPR052162">
    <property type="entry name" value="Sensor_kinase/Photoreceptor"/>
</dbReference>
<evidence type="ECO:0000259" key="9">
    <source>
        <dbReference type="PROSITE" id="PS50112"/>
    </source>
</evidence>
<dbReference type="InterPro" id="IPR011006">
    <property type="entry name" value="CheY-like_superfamily"/>
</dbReference>
<dbReference type="GO" id="GO:0006355">
    <property type="term" value="P:regulation of DNA-templated transcription"/>
    <property type="evidence" value="ECO:0007669"/>
    <property type="project" value="InterPro"/>
</dbReference>
<dbReference type="NCBIfam" id="TIGR00229">
    <property type="entry name" value="sensory_box"/>
    <property type="match status" value="3"/>
</dbReference>
<evidence type="ECO:0000313" key="11">
    <source>
        <dbReference type="EMBL" id="TQF16613.1"/>
    </source>
</evidence>
<evidence type="ECO:0000256" key="4">
    <source>
        <dbReference type="ARBA" id="ARBA00022679"/>
    </source>
</evidence>
<dbReference type="PROSITE" id="PS50109">
    <property type="entry name" value="HIS_KIN"/>
    <property type="match status" value="1"/>
</dbReference>
<dbReference type="PRINTS" id="PR00344">
    <property type="entry name" value="BCTRLSENSOR"/>
</dbReference>
<dbReference type="InterPro" id="IPR004358">
    <property type="entry name" value="Sig_transdc_His_kin-like_C"/>
</dbReference>
<dbReference type="InterPro" id="IPR000014">
    <property type="entry name" value="PAS"/>
</dbReference>
<dbReference type="InterPro" id="IPR003018">
    <property type="entry name" value="GAF"/>
</dbReference>
<dbReference type="OrthoDB" id="9815750at2"/>
<gene>
    <name evidence="11" type="ORF">FJV41_07255</name>
</gene>
<protein>
    <recommendedName>
        <fullName evidence="2">histidine kinase</fullName>
        <ecNumber evidence="2">2.7.13.3</ecNumber>
    </recommendedName>
</protein>
<dbReference type="Gene3D" id="1.10.287.130">
    <property type="match status" value="1"/>
</dbReference>
<dbReference type="SUPFAM" id="SSF55781">
    <property type="entry name" value="GAF domain-like"/>
    <property type="match status" value="1"/>
</dbReference>
<keyword evidence="12" id="KW-1185">Reference proteome</keyword>
<dbReference type="SUPFAM" id="SSF55785">
    <property type="entry name" value="PYP-like sensor domain (PAS domain)"/>
    <property type="match status" value="3"/>
</dbReference>
<keyword evidence="3 6" id="KW-0597">Phosphoprotein</keyword>
<dbReference type="PROSITE" id="PS50112">
    <property type="entry name" value="PAS"/>
    <property type="match status" value="2"/>
</dbReference>
<evidence type="ECO:0000259" key="8">
    <source>
        <dbReference type="PROSITE" id="PS50110"/>
    </source>
</evidence>
<accession>A0A540X5U9</accession>
<dbReference type="InterPro" id="IPR035965">
    <property type="entry name" value="PAS-like_dom_sf"/>
</dbReference>
<sequence>MQTPPARPDWTPHERRYRLVIDSLKEVVFQTDAQGAWTFLNPAWTEITGHTVEDSLGKPFSEFVYEEDQRRSLEGLRRLVTKELEYVRTEVRYVNRGGGFRWVEVYGRLMVGEDGAVLGTSGTLNDITERKASDGALARRERYLTALVEMQQRLLAVRDGGDLYGPVLEPLGQSSGASRVYVFELHPGPAGERWCSQRAEWCAPGVRAEIDNPELQNLPMEPNLERWAKTLSRGDVIEGLVETFPPVERELLEPQGILSILVLPLRVQGVLTGFVGFDNCAEARRWDRLEVDLLSAAAGAISVALERKESERALRERERRFRQLAENASDVLYLYRCEAPRGFVYVSRVAHAKLGYGPVAHYGDADLWYRRVHPEDRDALERLLEAPRASAGAPVTVRYLHPDGRTLWLEHVVVPVTDPMGRMVAVEGLARDITERRQAEEALRLSEASFRALLEGVPDAAAIERDGHIVYANAALVGTLGFERAEQLVGRQLSEFVKDMRGTEAVRAGALTGERRLVRRDGRTRVAEVVSLPLRFDGQPAVVSIARDVTEQRQLQARLTLADRLASVGTLAAGIAHEINNPLAFVLSNLSFMSDEFRRNLPPGDGATALQARLRGEPDLGEWVEVLHEACEGAERVRQIVRQLKTFSRPDEENVSPLDVHGVLESVAMMAANEIRHRAQLRREYGDIPSVMANEGKLSQVFLNLVVNAAQAIPEGSAHRHEIRLATRRDGRSRVVVEVQDTGVGIPREVIDRIFDPFFTTKPVGVGTGLGLSICHSIIHGLGGDITVESEPGKGTLFRVSLPTMEQDARAVAAALDVTPRPLVQPRGRVLVVDDEPAVGRVLQRILRGHEVEVACSGRQALELLEQGMEPDAVLCDVMMPDLTGRDVYESVRREHAGLEGRFVFVSGGAFTTGAREFLASIPNLLLEKPFDEGRVRRVVEDLVRLRRPTAEA</sequence>
<dbReference type="InterPro" id="IPR003594">
    <property type="entry name" value="HATPase_dom"/>
</dbReference>
<comment type="caution">
    <text evidence="11">The sequence shown here is derived from an EMBL/GenBank/DDBJ whole genome shotgun (WGS) entry which is preliminary data.</text>
</comment>
<evidence type="ECO:0000256" key="5">
    <source>
        <dbReference type="ARBA" id="ARBA00022777"/>
    </source>
</evidence>
<comment type="catalytic activity">
    <reaction evidence="1">
        <text>ATP + protein L-histidine = ADP + protein N-phospho-L-histidine.</text>
        <dbReference type="EC" id="2.7.13.3"/>
    </reaction>
</comment>
<dbReference type="SMART" id="SM00091">
    <property type="entry name" value="PAS"/>
    <property type="match status" value="3"/>
</dbReference>
<evidence type="ECO:0000256" key="6">
    <source>
        <dbReference type="PROSITE-ProRule" id="PRU00169"/>
    </source>
</evidence>
<dbReference type="InterPro" id="IPR003661">
    <property type="entry name" value="HisK_dim/P_dom"/>
</dbReference>
<evidence type="ECO:0000259" key="10">
    <source>
        <dbReference type="PROSITE" id="PS50113"/>
    </source>
</evidence>
<dbReference type="AlphaFoldDB" id="A0A540X5U9"/>
<dbReference type="Pfam" id="PF00512">
    <property type="entry name" value="HisKA"/>
    <property type="match status" value="1"/>
</dbReference>
<dbReference type="InterPro" id="IPR036890">
    <property type="entry name" value="HATPase_C_sf"/>
</dbReference>
<dbReference type="PANTHER" id="PTHR43304:SF1">
    <property type="entry name" value="PAC DOMAIN-CONTAINING PROTEIN"/>
    <property type="match status" value="1"/>
</dbReference>
<dbReference type="PANTHER" id="PTHR43304">
    <property type="entry name" value="PHYTOCHROME-LIKE PROTEIN CPH1"/>
    <property type="match status" value="1"/>
</dbReference>
<dbReference type="InterPro" id="IPR013656">
    <property type="entry name" value="PAS_4"/>
</dbReference>
<evidence type="ECO:0000256" key="3">
    <source>
        <dbReference type="ARBA" id="ARBA00022553"/>
    </source>
</evidence>
<dbReference type="SUPFAM" id="SSF52172">
    <property type="entry name" value="CheY-like"/>
    <property type="match status" value="1"/>
</dbReference>
<dbReference type="Pfam" id="PF00072">
    <property type="entry name" value="Response_reg"/>
    <property type="match status" value="1"/>
</dbReference>
<evidence type="ECO:0000313" key="12">
    <source>
        <dbReference type="Proteomes" id="UP000315369"/>
    </source>
</evidence>
<feature type="domain" description="Histidine kinase" evidence="7">
    <location>
        <begin position="574"/>
        <end position="806"/>
    </location>
</feature>
<dbReference type="Pfam" id="PF02518">
    <property type="entry name" value="HATPase_c"/>
    <property type="match status" value="1"/>
</dbReference>
<dbReference type="InterPro" id="IPR013767">
    <property type="entry name" value="PAS_fold"/>
</dbReference>
<feature type="domain" description="Response regulatory" evidence="8">
    <location>
        <begin position="829"/>
        <end position="944"/>
    </location>
</feature>
<dbReference type="EMBL" id="VIFM01000020">
    <property type="protein sequence ID" value="TQF16613.1"/>
    <property type="molecule type" value="Genomic_DNA"/>
</dbReference>
<dbReference type="SMART" id="SM00387">
    <property type="entry name" value="HATPase_c"/>
    <property type="match status" value="1"/>
</dbReference>
<feature type="domain" description="PAS" evidence="9">
    <location>
        <begin position="13"/>
        <end position="83"/>
    </location>
</feature>
<dbReference type="GO" id="GO:0000155">
    <property type="term" value="F:phosphorelay sensor kinase activity"/>
    <property type="evidence" value="ECO:0007669"/>
    <property type="project" value="InterPro"/>
</dbReference>
<dbReference type="Pfam" id="PF08447">
    <property type="entry name" value="PAS_3"/>
    <property type="match status" value="1"/>
</dbReference>
<dbReference type="InterPro" id="IPR036097">
    <property type="entry name" value="HisK_dim/P_sf"/>
</dbReference>
<dbReference type="SUPFAM" id="SSF47384">
    <property type="entry name" value="Homodimeric domain of signal transducing histidine kinase"/>
    <property type="match status" value="1"/>
</dbReference>
<name>A0A540X5U9_9BACT</name>
<dbReference type="Gene3D" id="3.30.565.10">
    <property type="entry name" value="Histidine kinase-like ATPase, C-terminal domain"/>
    <property type="match status" value="1"/>
</dbReference>
<reference evidence="11 12" key="1">
    <citation type="submission" date="2019-06" db="EMBL/GenBank/DDBJ databases">
        <authorList>
            <person name="Livingstone P."/>
            <person name="Whitworth D."/>
        </authorList>
    </citation>
    <scope>NUCLEOTIDE SEQUENCE [LARGE SCALE GENOMIC DNA]</scope>
    <source>
        <strain evidence="11 12">AM401</strain>
    </source>
</reference>
<dbReference type="Pfam" id="PF00989">
    <property type="entry name" value="PAS"/>
    <property type="match status" value="1"/>
</dbReference>
<evidence type="ECO:0000259" key="7">
    <source>
        <dbReference type="PROSITE" id="PS50109"/>
    </source>
</evidence>
<keyword evidence="4" id="KW-0808">Transferase</keyword>
<dbReference type="PROSITE" id="PS50110">
    <property type="entry name" value="RESPONSE_REGULATORY"/>
    <property type="match status" value="1"/>
</dbReference>
<dbReference type="Proteomes" id="UP000315369">
    <property type="component" value="Unassembled WGS sequence"/>
</dbReference>
<evidence type="ECO:0000256" key="1">
    <source>
        <dbReference type="ARBA" id="ARBA00000085"/>
    </source>
</evidence>
<dbReference type="Pfam" id="PF01590">
    <property type="entry name" value="GAF"/>
    <property type="match status" value="1"/>
</dbReference>
<dbReference type="InterPro" id="IPR013655">
    <property type="entry name" value="PAS_fold_3"/>
</dbReference>
<feature type="domain" description="PAC" evidence="10">
    <location>
        <begin position="511"/>
        <end position="561"/>
    </location>
</feature>